<dbReference type="EMBL" id="JXQG01000039">
    <property type="protein sequence ID" value="KKZ11825.1"/>
    <property type="molecule type" value="Genomic_DNA"/>
</dbReference>
<accession>A0A0G2HLG2</accession>
<sequence>MGRSRAGGTLHLHHKTGKAAASTVLRSARKNWELWSMEADTPPSPALSGMGFAWVMQCLRVAAR</sequence>
<dbReference type="PATRIC" id="fig|1604020.3.peg.1166"/>
<dbReference type="Proteomes" id="UP000035067">
    <property type="component" value="Unassembled WGS sequence"/>
</dbReference>
<name>A0A0G2HLG2_9SYNE</name>
<comment type="caution">
    <text evidence="1">The sequence shown here is derived from an EMBL/GenBank/DDBJ whole genome shotgun (WGS) entry which is preliminary data.</text>
</comment>
<evidence type="ECO:0000313" key="2">
    <source>
        <dbReference type="Proteomes" id="UP000035067"/>
    </source>
</evidence>
<organism evidence="1 2">
    <name type="scientific">Candidatus Synechococcus spongiarum SP3</name>
    <dbReference type="NCBI Taxonomy" id="1604020"/>
    <lineage>
        <taxon>Bacteria</taxon>
        <taxon>Bacillati</taxon>
        <taxon>Cyanobacteriota</taxon>
        <taxon>Cyanophyceae</taxon>
        <taxon>Synechococcales</taxon>
        <taxon>Synechococcaceae</taxon>
        <taxon>Synechococcus</taxon>
    </lineage>
</organism>
<gene>
    <name evidence="1" type="ORF">TE42_06905</name>
</gene>
<protein>
    <submittedName>
        <fullName evidence="1">Uncharacterized protein</fullName>
    </submittedName>
</protein>
<dbReference type="AlphaFoldDB" id="A0A0G2HLG2"/>
<proteinExistence type="predicted"/>
<reference evidence="1 2" key="1">
    <citation type="submission" date="2015-01" db="EMBL/GenBank/DDBJ databases">
        <title>Lifestyle Evolution in Cyanobacterial Symbionts of Sponges.</title>
        <authorList>
            <person name="Burgsdorf I."/>
            <person name="Slaby B.M."/>
            <person name="Handley K.M."/>
            <person name="Haber M."/>
            <person name="Blom J."/>
            <person name="Marshall C.W."/>
            <person name="Gilbert J.A."/>
            <person name="Hentschel U."/>
            <person name="Steindler L."/>
        </authorList>
    </citation>
    <scope>NUCLEOTIDE SEQUENCE [LARGE SCALE GENOMIC DNA]</scope>
    <source>
        <strain evidence="1">SP3</strain>
    </source>
</reference>
<evidence type="ECO:0000313" key="1">
    <source>
        <dbReference type="EMBL" id="KKZ11825.1"/>
    </source>
</evidence>